<name>A0ABP9NGN6_9PSEU</name>
<dbReference type="RefSeq" id="WP_345605091.1">
    <property type="nucleotide sequence ID" value="NZ_BAABJO010000008.1"/>
</dbReference>
<comment type="caution">
    <text evidence="1">The sequence shown here is derived from an EMBL/GenBank/DDBJ whole genome shotgun (WGS) entry which is preliminary data.</text>
</comment>
<evidence type="ECO:0000313" key="1">
    <source>
        <dbReference type="EMBL" id="GAA5119203.1"/>
    </source>
</evidence>
<protein>
    <submittedName>
        <fullName evidence="1">Uncharacterized protein</fullName>
    </submittedName>
</protein>
<reference evidence="2" key="1">
    <citation type="journal article" date="2019" name="Int. J. Syst. Evol. Microbiol.">
        <title>The Global Catalogue of Microorganisms (GCM) 10K type strain sequencing project: providing services to taxonomists for standard genome sequencing and annotation.</title>
        <authorList>
            <consortium name="The Broad Institute Genomics Platform"/>
            <consortium name="The Broad Institute Genome Sequencing Center for Infectious Disease"/>
            <person name="Wu L."/>
            <person name="Ma J."/>
        </authorList>
    </citation>
    <scope>NUCLEOTIDE SEQUENCE [LARGE SCALE GENOMIC DNA]</scope>
    <source>
        <strain evidence="2">JCM 18302</strain>
    </source>
</reference>
<accession>A0ABP9NGN6</accession>
<proteinExistence type="predicted"/>
<evidence type="ECO:0000313" key="2">
    <source>
        <dbReference type="Proteomes" id="UP001500804"/>
    </source>
</evidence>
<keyword evidence="2" id="KW-1185">Reference proteome</keyword>
<organism evidence="1 2">
    <name type="scientific">Pseudonocardia adelaidensis</name>
    <dbReference type="NCBI Taxonomy" id="648754"/>
    <lineage>
        <taxon>Bacteria</taxon>
        <taxon>Bacillati</taxon>
        <taxon>Actinomycetota</taxon>
        <taxon>Actinomycetes</taxon>
        <taxon>Pseudonocardiales</taxon>
        <taxon>Pseudonocardiaceae</taxon>
        <taxon>Pseudonocardia</taxon>
    </lineage>
</organism>
<gene>
    <name evidence="1" type="ORF">GCM10023320_24590</name>
</gene>
<dbReference type="Gene3D" id="3.90.25.10">
    <property type="entry name" value="UDP-galactose 4-epimerase, domain 1"/>
    <property type="match status" value="1"/>
</dbReference>
<dbReference type="Proteomes" id="UP001500804">
    <property type="component" value="Unassembled WGS sequence"/>
</dbReference>
<dbReference type="EMBL" id="BAABJO010000008">
    <property type="protein sequence ID" value="GAA5119203.1"/>
    <property type="molecule type" value="Genomic_DNA"/>
</dbReference>
<sequence length="78" mass="8141">MPAAAIGAAVGRDARYVPVEPDEFVPELVAAGWPRADAEDHADAVAALRNGLDAHVSDGVQRAPRDFAEFVASTDRAA</sequence>